<dbReference type="EMBL" id="JACEEZ010024311">
    <property type="protein sequence ID" value="KAG0710329.1"/>
    <property type="molecule type" value="Genomic_DNA"/>
</dbReference>
<evidence type="ECO:0000313" key="2">
    <source>
        <dbReference type="EMBL" id="KAG0710329.1"/>
    </source>
</evidence>
<name>A0A8J5CGT3_CHIOP</name>
<evidence type="ECO:0000256" key="1">
    <source>
        <dbReference type="SAM" id="MobiDB-lite"/>
    </source>
</evidence>
<feature type="region of interest" description="Disordered" evidence="1">
    <location>
        <begin position="1"/>
        <end position="27"/>
    </location>
</feature>
<reference evidence="2" key="1">
    <citation type="submission" date="2020-07" db="EMBL/GenBank/DDBJ databases">
        <title>The High-quality genome of the commercially important snow crab, Chionoecetes opilio.</title>
        <authorList>
            <person name="Jeong J.-H."/>
            <person name="Ryu S."/>
        </authorList>
    </citation>
    <scope>NUCLEOTIDE SEQUENCE</scope>
    <source>
        <strain evidence="2">MADBK_172401_WGS</strain>
        <tissue evidence="2">Digestive gland</tissue>
    </source>
</reference>
<keyword evidence="3" id="KW-1185">Reference proteome</keyword>
<dbReference type="Proteomes" id="UP000770661">
    <property type="component" value="Unassembled WGS sequence"/>
</dbReference>
<organism evidence="2 3">
    <name type="scientific">Chionoecetes opilio</name>
    <name type="common">Atlantic snow crab</name>
    <name type="synonym">Cancer opilio</name>
    <dbReference type="NCBI Taxonomy" id="41210"/>
    <lineage>
        <taxon>Eukaryota</taxon>
        <taxon>Metazoa</taxon>
        <taxon>Ecdysozoa</taxon>
        <taxon>Arthropoda</taxon>
        <taxon>Crustacea</taxon>
        <taxon>Multicrustacea</taxon>
        <taxon>Malacostraca</taxon>
        <taxon>Eumalacostraca</taxon>
        <taxon>Eucarida</taxon>
        <taxon>Decapoda</taxon>
        <taxon>Pleocyemata</taxon>
        <taxon>Brachyura</taxon>
        <taxon>Eubrachyura</taxon>
        <taxon>Majoidea</taxon>
        <taxon>Majidae</taxon>
        <taxon>Chionoecetes</taxon>
    </lineage>
</organism>
<comment type="caution">
    <text evidence="2">The sequence shown here is derived from an EMBL/GenBank/DDBJ whole genome shotgun (WGS) entry which is preliminary data.</text>
</comment>
<evidence type="ECO:0000313" key="3">
    <source>
        <dbReference type="Proteomes" id="UP000770661"/>
    </source>
</evidence>
<protein>
    <submittedName>
        <fullName evidence="2">Uncharacterized protein</fullName>
    </submittedName>
</protein>
<dbReference type="AlphaFoldDB" id="A0A8J5CGT3"/>
<proteinExistence type="predicted"/>
<accession>A0A8J5CGT3</accession>
<gene>
    <name evidence="2" type="ORF">GWK47_023040</name>
</gene>
<sequence>MRQGGAGAGKAQLAEATDPASPSCFTSLKPSPPDRVMWWRGSAAQSLYACGGGGGAPSRMREAVVPNLGEATSASFWLTVFLFAITHFIDLVCHVQSDSVLLPAGGPTRLGQGGPGPHRVLARRFGVQLQSVAKAMEVLERHEMRASRCLPILKCRIRKKLFIHVGRREGGAGRAGVEVAELRYGCG</sequence>